<name>V7PDE4_PLAYE</name>
<dbReference type="InterPro" id="IPR006486">
    <property type="entry name" value="PYST_A"/>
</dbReference>
<dbReference type="Proteomes" id="UP000018538">
    <property type="component" value="Unassembled WGS sequence"/>
</dbReference>
<dbReference type="AlphaFoldDB" id="V7PDE4"/>
<dbReference type="EMBL" id="KI635825">
    <property type="protein sequence ID" value="ETB56368.1"/>
    <property type="molecule type" value="Genomic_DNA"/>
</dbReference>
<dbReference type="OrthoDB" id="10015593at2759"/>
<feature type="signal peptide" evidence="2">
    <location>
        <begin position="1"/>
        <end position="25"/>
    </location>
</feature>
<evidence type="ECO:0000313" key="4">
    <source>
        <dbReference type="Proteomes" id="UP000018538"/>
    </source>
</evidence>
<gene>
    <name evidence="3" type="ORF">YYC_05797</name>
</gene>
<evidence type="ECO:0008006" key="5">
    <source>
        <dbReference type="Google" id="ProtNLM"/>
    </source>
</evidence>
<keyword evidence="4" id="KW-1185">Reference proteome</keyword>
<evidence type="ECO:0000256" key="2">
    <source>
        <dbReference type="SAM" id="SignalP"/>
    </source>
</evidence>
<feature type="region of interest" description="Disordered" evidence="1">
    <location>
        <begin position="49"/>
        <end position="132"/>
    </location>
</feature>
<dbReference type="NCBIfam" id="TIGR01599">
    <property type="entry name" value="PYST-A"/>
    <property type="match status" value="1"/>
</dbReference>
<feature type="compositionally biased region" description="Polar residues" evidence="1">
    <location>
        <begin position="56"/>
        <end position="127"/>
    </location>
</feature>
<evidence type="ECO:0000313" key="3">
    <source>
        <dbReference type="EMBL" id="ETB56368.1"/>
    </source>
</evidence>
<feature type="chain" id="PRO_5004763949" description="Fam-a protein" evidence="2">
    <location>
        <begin position="26"/>
        <end position="363"/>
    </location>
</feature>
<organism evidence="3 4">
    <name type="scientific">Plasmodium yoelii 17X</name>
    <dbReference type="NCBI Taxonomy" id="1323249"/>
    <lineage>
        <taxon>Eukaryota</taxon>
        <taxon>Sar</taxon>
        <taxon>Alveolata</taxon>
        <taxon>Apicomplexa</taxon>
        <taxon>Aconoidasida</taxon>
        <taxon>Haemosporida</taxon>
        <taxon>Plasmodiidae</taxon>
        <taxon>Plasmodium</taxon>
        <taxon>Plasmodium (Vinckeia)</taxon>
    </lineage>
</organism>
<keyword evidence="2" id="KW-0732">Signal</keyword>
<protein>
    <recommendedName>
        <fullName evidence="5">Fam-a protein</fullName>
    </recommendedName>
</protein>
<accession>V7PDE4</accession>
<proteinExistence type="predicted"/>
<reference evidence="3 4" key="1">
    <citation type="submission" date="2013-11" db="EMBL/GenBank/DDBJ databases">
        <title>The Genome Sequence of Plasmodium yoelii 17X.</title>
        <authorList>
            <consortium name="The Broad Institute Genomics Platform"/>
            <consortium name="The Broad Institute Genome Sequencing Center for Infectious Disease"/>
            <person name="Neafsey D."/>
            <person name="Adams J."/>
            <person name="Walker B."/>
            <person name="Young S.K."/>
            <person name="Zeng Q."/>
            <person name="Gargeya S."/>
            <person name="Fitzgerald M."/>
            <person name="Haas B."/>
            <person name="Abouelleil A."/>
            <person name="Alvarado L."/>
            <person name="Chapman S.B."/>
            <person name="Gainer-Dewar J."/>
            <person name="Goldberg J."/>
            <person name="Griggs A."/>
            <person name="Gujja S."/>
            <person name="Hansen M."/>
            <person name="Howarth C."/>
            <person name="Imamovic A."/>
            <person name="Ireland A."/>
            <person name="Larimer J."/>
            <person name="McCowan C."/>
            <person name="Murphy C."/>
            <person name="Pearson M."/>
            <person name="Poon T.W."/>
            <person name="Priest M."/>
            <person name="Roberts A."/>
            <person name="Saif S."/>
            <person name="Shea T."/>
            <person name="Sykes S."/>
            <person name="Wortman J."/>
            <person name="Nusbaum C."/>
            <person name="Birren B."/>
        </authorList>
    </citation>
    <scope>NUCLEOTIDE SEQUENCE [LARGE SCALE GENOMIC DNA]</scope>
    <source>
        <strain evidence="3 4">17X</strain>
    </source>
</reference>
<dbReference type="SUPFAM" id="SSF55961">
    <property type="entry name" value="Bet v1-like"/>
    <property type="match status" value="1"/>
</dbReference>
<sequence>MNKGYIKTVFFLLSLFVYVTNKALASERFPRETSTGRFTSRTIVRRRVVTSSPSSNIAGPSNASSNIAGPSNASSNVAGPSNARSNVAGPSNASSNIAGPSNASSNVTGPSNVSSNVAGPSNASSGSHESDELYENHKHLLCTNREEIKNAEKVMKDAMPLLIHHATNGNSCEKSCQSKNNGKLNMAKHGGDTYIGKMNHKFPNPNMYTDLITMLWNPYCPNKLDKTLNNGKVVRVYTPNLIMVQYRYKNNNESFQRYFYALAAKYKVSEDTAVIVMSSANINDHNHTEQKNYTNLILESANSFETEVDSEPDIRRGELKKMFVNLSGYLIKKEHNYVDITYIRSIDGNVPNDKSLPTKTLRS</sequence>
<evidence type="ECO:0000256" key="1">
    <source>
        <dbReference type="SAM" id="MobiDB-lite"/>
    </source>
</evidence>